<comment type="caution">
    <text evidence="2">The sequence shown here is derived from an EMBL/GenBank/DDBJ whole genome shotgun (WGS) entry which is preliminary data.</text>
</comment>
<dbReference type="Pfam" id="PF01844">
    <property type="entry name" value="HNH"/>
    <property type="match status" value="1"/>
</dbReference>
<evidence type="ECO:0000313" key="3">
    <source>
        <dbReference type="Proteomes" id="UP000319481"/>
    </source>
</evidence>
<evidence type="ECO:0000313" key="2">
    <source>
        <dbReference type="EMBL" id="TRA82878.1"/>
    </source>
</evidence>
<feature type="domain" description="HNH" evidence="1">
    <location>
        <begin position="163"/>
        <end position="218"/>
    </location>
</feature>
<organism evidence="2 3">
    <name type="scientific">Agrobacterium salinitolerans</name>
    <dbReference type="NCBI Taxonomy" id="1183413"/>
    <lineage>
        <taxon>Bacteria</taxon>
        <taxon>Pseudomonadati</taxon>
        <taxon>Pseudomonadota</taxon>
        <taxon>Alphaproteobacteria</taxon>
        <taxon>Hyphomicrobiales</taxon>
        <taxon>Rhizobiaceae</taxon>
        <taxon>Rhizobium/Agrobacterium group</taxon>
        <taxon>Agrobacterium</taxon>
    </lineage>
</organism>
<gene>
    <name evidence="2" type="ORF">EXN23_25750</name>
</gene>
<dbReference type="RefSeq" id="WP_142914315.1">
    <property type="nucleotide sequence ID" value="NZ_SGNZ01000030.1"/>
</dbReference>
<dbReference type="Proteomes" id="UP000319481">
    <property type="component" value="Unassembled WGS sequence"/>
</dbReference>
<dbReference type="InterPro" id="IPR002711">
    <property type="entry name" value="HNH"/>
</dbReference>
<dbReference type="InterPro" id="IPR003615">
    <property type="entry name" value="HNH_nuc"/>
</dbReference>
<dbReference type="EMBL" id="SGNZ01000030">
    <property type="protein sequence ID" value="TRA82878.1"/>
    <property type="molecule type" value="Genomic_DNA"/>
</dbReference>
<keyword evidence="3" id="KW-1185">Reference proteome</keyword>
<name>A0ABY3BHV1_9HYPH</name>
<accession>A0ABY3BHV1</accession>
<reference evidence="2 3" key="1">
    <citation type="journal article" date="2019" name="Appl. Microbiol. Biotechnol.">
        <title>Differential efficiency of wild type rhizogenic strains for rol gene transformation of plants.</title>
        <authorList>
            <person name="Desmet S."/>
            <person name="De Keyser E."/>
            <person name="Van Vaerenbergh J."/>
            <person name="Baeyen S."/>
            <person name="Van Huylenbroeck J."/>
            <person name="Geelen D."/>
            <person name="Dhooghe E."/>
        </authorList>
    </citation>
    <scope>NUCLEOTIDE SEQUENCE [LARGE SCALE GENOMIC DNA]</scope>
    <source>
        <strain evidence="2 3">GBBC3283</strain>
    </source>
</reference>
<proteinExistence type="predicted"/>
<evidence type="ECO:0000259" key="1">
    <source>
        <dbReference type="Pfam" id="PF01844"/>
    </source>
</evidence>
<protein>
    <recommendedName>
        <fullName evidence="1">HNH domain-containing protein</fullName>
    </recommendedName>
</protein>
<sequence length="243" mass="27245">MRVLAAQTNALIKIVGLTMSHSNSSGRMPYVVNVADIEKALSSIGGEAKASDIQNAVLRIFCQGIVPSQYYNERSFRMTIQRIIENYCPQAQGFKRERHDEKFLRIRRGVYRLNTNQIENGLGDEILFPDSFHEGSVTKISVNSFERNRAARIECIKHHGYSCKVCSMDFASQYGDIGVGYIHVHHLTPLSSISKGYEVNPITDLVPVCPNCHAMLHAGATSLSDLRERMKAALLSRRTKEKS</sequence>
<dbReference type="CDD" id="cd00085">
    <property type="entry name" value="HNHc"/>
    <property type="match status" value="1"/>
</dbReference>